<sequence length="520" mass="57121">MSTAITTTLETDNQPTSELGSSITCISGYLTGIHARDRTPDEGGEGKVFVVGWEGDNDPLKPHNWSIPRRVAATLVVSCIAIAVTAASSIDSAVLPQSAAEFGVSDVAGSLATGMFLMGFGCGALFAGPFSETFGRNAVYMSTMLLFMIWIMASALAPNIGAQIIFRFLAGFFGSTPLTCAGGTVADLWDPLEKTFGFPLFAIAGFGGPVLGPVIGSYIGPGAISWRWSEWIMLIIGGLVLSIVFFFQPETYAPLLLSWKAKHYRELTGDDRFRSEMEIRTTTLLQRLMTAVYRPFVLTWTEPIILLMSLYLTVIYIVLFTFLDGYTFIFSDIHGLSQGLTNILWLGMLIGILSAVVLVPVVYKWTRAEFEKVPETERATFKLHPETRLWYAMLGAAPAVPISLLWMGWTSYPSISLWSPLASSVLFGYGVMNIFISAYMYVIDSYEIYAASALSFVAFTRYLAAGGMTIVGIPFYKNVGVHWTLTILAIISAIMAPVPYLLYRYGVRVRRFSKYAVTRA</sequence>
<evidence type="ECO:0000256" key="1">
    <source>
        <dbReference type="ARBA" id="ARBA00004141"/>
    </source>
</evidence>
<evidence type="ECO:0000259" key="6">
    <source>
        <dbReference type="PROSITE" id="PS50850"/>
    </source>
</evidence>
<dbReference type="Pfam" id="PF07690">
    <property type="entry name" value="MFS_1"/>
    <property type="match status" value="1"/>
</dbReference>
<dbReference type="SUPFAM" id="SSF103473">
    <property type="entry name" value="MFS general substrate transporter"/>
    <property type="match status" value="1"/>
</dbReference>
<feature type="transmembrane region" description="Helical" evidence="5">
    <location>
        <begin position="164"/>
        <end position="186"/>
    </location>
</feature>
<feature type="transmembrane region" description="Helical" evidence="5">
    <location>
        <begin position="304"/>
        <end position="323"/>
    </location>
</feature>
<feature type="domain" description="Major facilitator superfamily (MFS) profile" evidence="6">
    <location>
        <begin position="71"/>
        <end position="507"/>
    </location>
</feature>
<comment type="subcellular location">
    <subcellularLocation>
        <location evidence="1">Membrane</location>
        <topology evidence="1">Multi-pass membrane protein</topology>
    </subcellularLocation>
</comment>
<dbReference type="GO" id="GO:0022857">
    <property type="term" value="F:transmembrane transporter activity"/>
    <property type="evidence" value="ECO:0007669"/>
    <property type="project" value="InterPro"/>
</dbReference>
<feature type="transmembrane region" description="Helical" evidence="5">
    <location>
        <begin position="139"/>
        <end position="158"/>
    </location>
</feature>
<dbReference type="AlphaFoldDB" id="A0A165GYX6"/>
<feature type="transmembrane region" description="Helical" evidence="5">
    <location>
        <begin position="343"/>
        <end position="363"/>
    </location>
</feature>
<feature type="transmembrane region" description="Helical" evidence="5">
    <location>
        <begin position="107"/>
        <end position="127"/>
    </location>
</feature>
<dbReference type="STRING" id="1328760.A0A165GYX6"/>
<dbReference type="Gene3D" id="1.20.1250.20">
    <property type="entry name" value="MFS general substrate transporter like domains"/>
    <property type="match status" value="1"/>
</dbReference>
<feature type="transmembrane region" description="Helical" evidence="5">
    <location>
        <begin position="482"/>
        <end position="503"/>
    </location>
</feature>
<feature type="transmembrane region" description="Helical" evidence="5">
    <location>
        <begin position="231"/>
        <end position="247"/>
    </location>
</feature>
<evidence type="ECO:0000256" key="5">
    <source>
        <dbReference type="SAM" id="Phobius"/>
    </source>
</evidence>
<reference evidence="7 8" key="1">
    <citation type="journal article" date="2016" name="Fungal Biol.">
        <title>The genome of Xylona heveae provides a window into fungal endophytism.</title>
        <authorList>
            <person name="Gazis R."/>
            <person name="Kuo A."/>
            <person name="Riley R."/>
            <person name="LaButti K."/>
            <person name="Lipzen A."/>
            <person name="Lin J."/>
            <person name="Amirebrahimi M."/>
            <person name="Hesse C.N."/>
            <person name="Spatafora J.W."/>
            <person name="Henrissat B."/>
            <person name="Hainaut M."/>
            <person name="Grigoriev I.V."/>
            <person name="Hibbett D.S."/>
        </authorList>
    </citation>
    <scope>NUCLEOTIDE SEQUENCE [LARGE SCALE GENOMIC DNA]</scope>
    <source>
        <strain evidence="7 8">TC161</strain>
    </source>
</reference>
<dbReference type="PROSITE" id="PS50850">
    <property type="entry name" value="MFS"/>
    <property type="match status" value="1"/>
</dbReference>
<accession>A0A165GYX6</accession>
<dbReference type="RefSeq" id="XP_018188332.1">
    <property type="nucleotide sequence ID" value="XM_018333733.1"/>
</dbReference>
<proteinExistence type="predicted"/>
<dbReference type="InterPro" id="IPR011701">
    <property type="entry name" value="MFS"/>
</dbReference>
<dbReference type="EMBL" id="KV407458">
    <property type="protein sequence ID" value="KZF22777.1"/>
    <property type="molecule type" value="Genomic_DNA"/>
</dbReference>
<dbReference type="InterPro" id="IPR036259">
    <property type="entry name" value="MFS_trans_sf"/>
</dbReference>
<dbReference type="CDD" id="cd17323">
    <property type="entry name" value="MFS_Tpo1_MDR_like"/>
    <property type="match status" value="1"/>
</dbReference>
<protein>
    <submittedName>
        <fullName evidence="7">MFS general substrate transporter</fullName>
    </submittedName>
</protein>
<evidence type="ECO:0000256" key="2">
    <source>
        <dbReference type="ARBA" id="ARBA00022692"/>
    </source>
</evidence>
<keyword evidence="8" id="KW-1185">Reference proteome</keyword>
<feature type="transmembrane region" description="Helical" evidence="5">
    <location>
        <begin position="454"/>
        <end position="476"/>
    </location>
</feature>
<organism evidence="7 8">
    <name type="scientific">Xylona heveae (strain CBS 132557 / TC161)</name>
    <dbReference type="NCBI Taxonomy" id="1328760"/>
    <lineage>
        <taxon>Eukaryota</taxon>
        <taxon>Fungi</taxon>
        <taxon>Dikarya</taxon>
        <taxon>Ascomycota</taxon>
        <taxon>Pezizomycotina</taxon>
        <taxon>Xylonomycetes</taxon>
        <taxon>Xylonales</taxon>
        <taxon>Xylonaceae</taxon>
        <taxon>Xylona</taxon>
    </lineage>
</organism>
<evidence type="ECO:0000313" key="7">
    <source>
        <dbReference type="EMBL" id="KZF22777.1"/>
    </source>
</evidence>
<dbReference type="InterPro" id="IPR020846">
    <property type="entry name" value="MFS_dom"/>
</dbReference>
<keyword evidence="3 5" id="KW-1133">Transmembrane helix</keyword>
<dbReference type="GeneID" id="28898870"/>
<feature type="transmembrane region" description="Helical" evidence="5">
    <location>
        <begin position="198"/>
        <end position="219"/>
    </location>
</feature>
<dbReference type="InParanoid" id="A0A165GYX6"/>
<keyword evidence="4 5" id="KW-0472">Membrane</keyword>
<dbReference type="PANTHER" id="PTHR23502">
    <property type="entry name" value="MAJOR FACILITATOR SUPERFAMILY"/>
    <property type="match status" value="1"/>
</dbReference>
<dbReference type="OMA" id="GIFGCPP"/>
<evidence type="ECO:0000256" key="4">
    <source>
        <dbReference type="ARBA" id="ARBA00023136"/>
    </source>
</evidence>
<evidence type="ECO:0000256" key="3">
    <source>
        <dbReference type="ARBA" id="ARBA00022989"/>
    </source>
</evidence>
<keyword evidence="2 5" id="KW-0812">Transmembrane</keyword>
<dbReference type="OrthoDB" id="3936150at2759"/>
<feature type="transmembrane region" description="Helical" evidence="5">
    <location>
        <begin position="389"/>
        <end position="409"/>
    </location>
</feature>
<dbReference type="Proteomes" id="UP000076632">
    <property type="component" value="Unassembled WGS sequence"/>
</dbReference>
<dbReference type="PANTHER" id="PTHR23502:SF47">
    <property type="entry name" value="MAJOR FACILITATOR SUPERFAMILY (MFS) PROFILE DOMAIN-CONTAINING PROTEIN-RELATED"/>
    <property type="match status" value="1"/>
</dbReference>
<evidence type="ECO:0000313" key="8">
    <source>
        <dbReference type="Proteomes" id="UP000076632"/>
    </source>
</evidence>
<feature type="transmembrane region" description="Helical" evidence="5">
    <location>
        <begin position="421"/>
        <end position="442"/>
    </location>
</feature>
<gene>
    <name evidence="7" type="ORF">L228DRAFT_253185</name>
</gene>
<feature type="transmembrane region" description="Helical" evidence="5">
    <location>
        <begin position="71"/>
        <end position="95"/>
    </location>
</feature>
<dbReference type="GO" id="GO:0005886">
    <property type="term" value="C:plasma membrane"/>
    <property type="evidence" value="ECO:0007669"/>
    <property type="project" value="TreeGrafter"/>
</dbReference>
<name>A0A165GYX6_XYLHT</name>